<dbReference type="AlphaFoldDB" id="A0A8J2SCL0"/>
<comment type="caution">
    <text evidence="1">The sequence shown here is derived from an EMBL/GenBank/DDBJ whole genome shotgun (WGS) entry which is preliminary data.</text>
</comment>
<gene>
    <name evidence="1" type="ORF">PECAL_1P15420</name>
</gene>
<accession>A0A8J2SCL0</accession>
<evidence type="ECO:0000313" key="2">
    <source>
        <dbReference type="Proteomes" id="UP000789595"/>
    </source>
</evidence>
<protein>
    <submittedName>
        <fullName evidence="1">Uncharacterized protein</fullName>
    </submittedName>
</protein>
<proteinExistence type="predicted"/>
<name>A0A8J2SCL0_9STRA</name>
<keyword evidence="2" id="KW-1185">Reference proteome</keyword>
<organism evidence="1 2">
    <name type="scientific">Pelagomonas calceolata</name>
    <dbReference type="NCBI Taxonomy" id="35677"/>
    <lineage>
        <taxon>Eukaryota</taxon>
        <taxon>Sar</taxon>
        <taxon>Stramenopiles</taxon>
        <taxon>Ochrophyta</taxon>
        <taxon>Pelagophyceae</taxon>
        <taxon>Pelagomonadales</taxon>
        <taxon>Pelagomonadaceae</taxon>
        <taxon>Pelagomonas</taxon>
    </lineage>
</organism>
<sequence length="33" mass="3577">MRTKIGRALDMPCSDVLPVAFATAQSDLEITLL</sequence>
<evidence type="ECO:0000313" key="1">
    <source>
        <dbReference type="EMBL" id="CAH0365129.1"/>
    </source>
</evidence>
<dbReference type="EMBL" id="CAKKNE010000001">
    <property type="protein sequence ID" value="CAH0365129.1"/>
    <property type="molecule type" value="Genomic_DNA"/>
</dbReference>
<dbReference type="Proteomes" id="UP000789595">
    <property type="component" value="Unassembled WGS sequence"/>
</dbReference>
<reference evidence="1" key="1">
    <citation type="submission" date="2021-11" db="EMBL/GenBank/DDBJ databases">
        <authorList>
            <consortium name="Genoscope - CEA"/>
            <person name="William W."/>
        </authorList>
    </citation>
    <scope>NUCLEOTIDE SEQUENCE</scope>
</reference>